<dbReference type="Gene3D" id="3.10.450.50">
    <property type="match status" value="1"/>
</dbReference>
<keyword evidence="4" id="KW-0731">Sigma factor</keyword>
<dbReference type="STRING" id="1379680.GCA_001612615_06676"/>
<evidence type="ECO:0000256" key="5">
    <source>
        <dbReference type="ARBA" id="ARBA00023125"/>
    </source>
</evidence>
<dbReference type="InterPro" id="IPR013249">
    <property type="entry name" value="RNA_pol_sigma70_r4_t2"/>
</dbReference>
<dbReference type="NCBIfam" id="NF007214">
    <property type="entry name" value="PRK09636.1"/>
    <property type="match status" value="1"/>
</dbReference>
<organism evidence="9 10">
    <name type="scientific">Nocardia amikacinitolerans</name>
    <dbReference type="NCBI Taxonomy" id="756689"/>
    <lineage>
        <taxon>Bacteria</taxon>
        <taxon>Bacillati</taxon>
        <taxon>Actinomycetota</taxon>
        <taxon>Actinomycetes</taxon>
        <taxon>Mycobacteriales</taxon>
        <taxon>Nocardiaceae</taxon>
        <taxon>Nocardia</taxon>
    </lineage>
</organism>
<comment type="similarity">
    <text evidence="1">Belongs to the sigma-70 factor family. ECF subfamily.</text>
</comment>
<keyword evidence="5" id="KW-0238">DNA-binding</keyword>
<keyword evidence="3" id="KW-0805">Transcription regulation</keyword>
<evidence type="ECO:0000256" key="2">
    <source>
        <dbReference type="ARBA" id="ARBA00011344"/>
    </source>
</evidence>
<sequence length="384" mass="41724">MTETSDSDPFAEHRRLLFATAYRMLGTVTDAEDVLQDAWLKWHEADRSEVRHPKSYLVRTVTNLSLNRLTSARATRESYVGPWLPEPLLTTPDFAERTELADTVSTAMLVVLETLTPIERAVFLLREVFGYSHAEIADTLDRPEATIRQIAHRARNHVRSRRPRFDTDTTERAHVTEQFMAACAGGDLNALMDLLAPDVTCWSDGGGVVTAARRPLHGPDHVARWILGVLAKPESAGIVLESAHINGEVGALARIGDVPVAAFTYDLVDGRIENLRFQVNPGKLKGLTMSTSTLDASCWGAGVAVVARASGCWPRLSSDHCWARADSAGSVVRGRSVVRRDERHEGGGAAGVLGAVAAGGSPWRLTSGWAVVGAAEENGRCVFR</sequence>
<dbReference type="Gene3D" id="1.10.1740.10">
    <property type="match status" value="1"/>
</dbReference>
<dbReference type="NCBIfam" id="TIGR02957">
    <property type="entry name" value="SigX4"/>
    <property type="match status" value="1"/>
</dbReference>
<dbReference type="GO" id="GO:0003677">
    <property type="term" value="F:DNA binding"/>
    <property type="evidence" value="ECO:0007669"/>
    <property type="project" value="UniProtKB-KW"/>
</dbReference>
<dbReference type="CDD" id="cd06171">
    <property type="entry name" value="Sigma70_r4"/>
    <property type="match status" value="1"/>
</dbReference>
<reference evidence="9 10" key="1">
    <citation type="submission" date="2017-09" db="EMBL/GenBank/DDBJ databases">
        <authorList>
            <person name="Ehlers B."/>
            <person name="Leendertz F.H."/>
        </authorList>
    </citation>
    <scope>NUCLEOTIDE SEQUENCE [LARGE SCALE GENOMIC DNA]</scope>
    <source>
        <strain evidence="9 10">DSM 45537</strain>
    </source>
</reference>
<dbReference type="InterPro" id="IPR036388">
    <property type="entry name" value="WH-like_DNA-bd_sf"/>
</dbReference>
<dbReference type="SUPFAM" id="SSF88946">
    <property type="entry name" value="Sigma2 domain of RNA polymerase sigma factors"/>
    <property type="match status" value="1"/>
</dbReference>
<feature type="domain" description="RNA polymerase sigma-70 region 2" evidence="7">
    <location>
        <begin position="11"/>
        <end position="73"/>
    </location>
</feature>
<evidence type="ECO:0000259" key="7">
    <source>
        <dbReference type="Pfam" id="PF04542"/>
    </source>
</evidence>
<evidence type="ECO:0000256" key="3">
    <source>
        <dbReference type="ARBA" id="ARBA00023015"/>
    </source>
</evidence>
<dbReference type="Pfam" id="PF08281">
    <property type="entry name" value="Sigma70_r4_2"/>
    <property type="match status" value="1"/>
</dbReference>
<keyword evidence="6" id="KW-0804">Transcription</keyword>
<dbReference type="NCBIfam" id="TIGR02937">
    <property type="entry name" value="sigma70-ECF"/>
    <property type="match status" value="1"/>
</dbReference>
<keyword evidence="10" id="KW-1185">Reference proteome</keyword>
<dbReference type="InterPro" id="IPR032710">
    <property type="entry name" value="NTF2-like_dom_sf"/>
</dbReference>
<evidence type="ECO:0000259" key="8">
    <source>
        <dbReference type="Pfam" id="PF08281"/>
    </source>
</evidence>
<evidence type="ECO:0000313" key="10">
    <source>
        <dbReference type="Proteomes" id="UP000219565"/>
    </source>
</evidence>
<evidence type="ECO:0000313" key="9">
    <source>
        <dbReference type="EMBL" id="SNY89872.1"/>
    </source>
</evidence>
<evidence type="ECO:0000256" key="6">
    <source>
        <dbReference type="ARBA" id="ARBA00023163"/>
    </source>
</evidence>
<dbReference type="Pfam" id="PF04542">
    <property type="entry name" value="Sigma70_r2"/>
    <property type="match status" value="1"/>
</dbReference>
<dbReference type="InterPro" id="IPR007627">
    <property type="entry name" value="RNA_pol_sigma70_r2"/>
</dbReference>
<dbReference type="AlphaFoldDB" id="A0A285LY77"/>
<dbReference type="InterPro" id="IPR013325">
    <property type="entry name" value="RNA_pol_sigma_r2"/>
</dbReference>
<dbReference type="SUPFAM" id="SSF54427">
    <property type="entry name" value="NTF2-like"/>
    <property type="match status" value="1"/>
</dbReference>
<name>A0A285LY77_9NOCA</name>
<dbReference type="Gene3D" id="1.10.10.10">
    <property type="entry name" value="Winged helix-like DNA-binding domain superfamily/Winged helix DNA-binding domain"/>
    <property type="match status" value="1"/>
</dbReference>
<protein>
    <submittedName>
        <fullName evidence="9">RNA polymerase sigma-70 factor, ECF subfamily</fullName>
    </submittedName>
</protein>
<dbReference type="PANTHER" id="PTHR30173:SF36">
    <property type="entry name" value="ECF RNA POLYMERASE SIGMA FACTOR SIGJ"/>
    <property type="match status" value="1"/>
</dbReference>
<dbReference type="GO" id="GO:0006352">
    <property type="term" value="P:DNA-templated transcription initiation"/>
    <property type="evidence" value="ECO:0007669"/>
    <property type="project" value="InterPro"/>
</dbReference>
<evidence type="ECO:0000256" key="1">
    <source>
        <dbReference type="ARBA" id="ARBA00010641"/>
    </source>
</evidence>
<dbReference type="PANTHER" id="PTHR30173">
    <property type="entry name" value="SIGMA 19 FACTOR"/>
    <property type="match status" value="1"/>
</dbReference>
<proteinExistence type="inferred from homology"/>
<dbReference type="SUPFAM" id="SSF88659">
    <property type="entry name" value="Sigma3 and sigma4 domains of RNA polymerase sigma factors"/>
    <property type="match status" value="1"/>
</dbReference>
<evidence type="ECO:0000256" key="4">
    <source>
        <dbReference type="ARBA" id="ARBA00023082"/>
    </source>
</evidence>
<dbReference type="InterPro" id="IPR014284">
    <property type="entry name" value="RNA_pol_sigma-70_dom"/>
</dbReference>
<dbReference type="InterPro" id="IPR014303">
    <property type="entry name" value="RNA_pol_sigma-70_ECF"/>
</dbReference>
<dbReference type="InterPro" id="IPR013324">
    <property type="entry name" value="RNA_pol_sigma_r3/r4-like"/>
</dbReference>
<dbReference type="EMBL" id="OBEG01000010">
    <property type="protein sequence ID" value="SNY89872.1"/>
    <property type="molecule type" value="Genomic_DNA"/>
</dbReference>
<gene>
    <name evidence="9" type="ORF">SAMN04244553_0189</name>
</gene>
<dbReference type="InterPro" id="IPR052704">
    <property type="entry name" value="ECF_Sigma-70_Domain"/>
</dbReference>
<feature type="domain" description="RNA polymerase sigma factor 70 region 4 type 2" evidence="8">
    <location>
        <begin position="108"/>
        <end position="157"/>
    </location>
</feature>
<comment type="subunit">
    <text evidence="2">Interacts transiently with the RNA polymerase catalytic core formed by RpoA, RpoB, RpoC and RpoZ (2 alpha, 1 beta, 1 beta' and 1 omega subunit) to form the RNA polymerase holoenzyme that can initiate transcription.</text>
</comment>
<accession>A0A285LY77</accession>
<dbReference type="Proteomes" id="UP000219565">
    <property type="component" value="Unassembled WGS sequence"/>
</dbReference>
<dbReference type="GO" id="GO:0016987">
    <property type="term" value="F:sigma factor activity"/>
    <property type="evidence" value="ECO:0007669"/>
    <property type="project" value="UniProtKB-KW"/>
</dbReference>